<dbReference type="EMBL" id="BLXT01005778">
    <property type="protein sequence ID" value="GFO25946.1"/>
    <property type="molecule type" value="Genomic_DNA"/>
</dbReference>
<gene>
    <name evidence="2" type="ORF">PoB_005245100</name>
</gene>
<comment type="caution">
    <text evidence="2">The sequence shown here is derived from an EMBL/GenBank/DDBJ whole genome shotgun (WGS) entry which is preliminary data.</text>
</comment>
<name>A0AAV4BRT4_9GAST</name>
<evidence type="ECO:0000313" key="2">
    <source>
        <dbReference type="EMBL" id="GFO25946.1"/>
    </source>
</evidence>
<accession>A0AAV4BRT4</accession>
<protein>
    <submittedName>
        <fullName evidence="2">Uncharacterized protein</fullName>
    </submittedName>
</protein>
<evidence type="ECO:0000256" key="1">
    <source>
        <dbReference type="SAM" id="MobiDB-lite"/>
    </source>
</evidence>
<keyword evidence="3" id="KW-1185">Reference proteome</keyword>
<dbReference type="Proteomes" id="UP000735302">
    <property type="component" value="Unassembled WGS sequence"/>
</dbReference>
<feature type="region of interest" description="Disordered" evidence="1">
    <location>
        <begin position="1"/>
        <end position="23"/>
    </location>
</feature>
<evidence type="ECO:0000313" key="3">
    <source>
        <dbReference type="Proteomes" id="UP000735302"/>
    </source>
</evidence>
<organism evidence="2 3">
    <name type="scientific">Plakobranchus ocellatus</name>
    <dbReference type="NCBI Taxonomy" id="259542"/>
    <lineage>
        <taxon>Eukaryota</taxon>
        <taxon>Metazoa</taxon>
        <taxon>Spiralia</taxon>
        <taxon>Lophotrochozoa</taxon>
        <taxon>Mollusca</taxon>
        <taxon>Gastropoda</taxon>
        <taxon>Heterobranchia</taxon>
        <taxon>Euthyneura</taxon>
        <taxon>Panpulmonata</taxon>
        <taxon>Sacoglossa</taxon>
        <taxon>Placobranchoidea</taxon>
        <taxon>Plakobranchidae</taxon>
        <taxon>Plakobranchus</taxon>
    </lineage>
</organism>
<proteinExistence type="predicted"/>
<sequence length="101" mass="11042">MKPMRAENPRHSADDHRLGELSRHATGGRAEFIIGARGDGSSLRCASQLQPTALLYAVSAALPNALPALLYPLDPPTRCRKVQHIKLSLFSVARYLIPNAR</sequence>
<reference evidence="2 3" key="1">
    <citation type="journal article" date="2021" name="Elife">
        <title>Chloroplast acquisition without the gene transfer in kleptoplastic sea slugs, Plakobranchus ocellatus.</title>
        <authorList>
            <person name="Maeda T."/>
            <person name="Takahashi S."/>
            <person name="Yoshida T."/>
            <person name="Shimamura S."/>
            <person name="Takaki Y."/>
            <person name="Nagai Y."/>
            <person name="Toyoda A."/>
            <person name="Suzuki Y."/>
            <person name="Arimoto A."/>
            <person name="Ishii H."/>
            <person name="Satoh N."/>
            <person name="Nishiyama T."/>
            <person name="Hasebe M."/>
            <person name="Maruyama T."/>
            <person name="Minagawa J."/>
            <person name="Obokata J."/>
            <person name="Shigenobu S."/>
        </authorList>
    </citation>
    <scope>NUCLEOTIDE SEQUENCE [LARGE SCALE GENOMIC DNA]</scope>
</reference>
<dbReference type="AlphaFoldDB" id="A0AAV4BRT4"/>